<evidence type="ECO:0000313" key="2">
    <source>
        <dbReference type="Proteomes" id="UP000533637"/>
    </source>
</evidence>
<evidence type="ECO:0000313" key="1">
    <source>
        <dbReference type="EMBL" id="MBB4623123.1"/>
    </source>
</evidence>
<proteinExistence type="predicted"/>
<dbReference type="RefSeq" id="WP_122375158.1">
    <property type="nucleotide sequence ID" value="NZ_BMPB01000024.1"/>
</dbReference>
<protein>
    <submittedName>
        <fullName evidence="1">Uncharacterized protein</fullName>
    </submittedName>
</protein>
<comment type="caution">
    <text evidence="1">The sequence shown here is derived from an EMBL/GenBank/DDBJ whole genome shotgun (WGS) entry which is preliminary data.</text>
</comment>
<gene>
    <name evidence="1" type="ORF">GGQ57_003032</name>
</gene>
<dbReference type="EMBL" id="JACHOC010000005">
    <property type="protein sequence ID" value="MBB4623123.1"/>
    <property type="molecule type" value="Genomic_DNA"/>
</dbReference>
<sequence>MLYSISAGTDSGKAEGELGKYLGAGISAAASGLSNFEFLAQGTAVVNLSTPQYQFVISEVNTETNEITFTNRETKEGFTCLLDTTATVGVYNVVSITKTGNADPTAVKVANLTTVGKYDFTTSINMTGKNKAPAELLPGLSLLIYKGKYRSILLFTQDRKFCPCGKILSVL</sequence>
<name>A0ABR6KP17_9BACT</name>
<keyword evidence="2" id="KW-1185">Reference proteome</keyword>
<organism evidence="1 2">
    <name type="scientific">Parabacteroides faecis</name>
    <dbReference type="NCBI Taxonomy" id="1217282"/>
    <lineage>
        <taxon>Bacteria</taxon>
        <taxon>Pseudomonadati</taxon>
        <taxon>Bacteroidota</taxon>
        <taxon>Bacteroidia</taxon>
        <taxon>Bacteroidales</taxon>
        <taxon>Tannerellaceae</taxon>
        <taxon>Parabacteroides</taxon>
    </lineage>
</organism>
<reference evidence="1 2" key="1">
    <citation type="submission" date="2020-08" db="EMBL/GenBank/DDBJ databases">
        <title>Genomic Encyclopedia of Type Strains, Phase IV (KMG-IV): sequencing the most valuable type-strain genomes for metagenomic binning, comparative biology and taxonomic classification.</title>
        <authorList>
            <person name="Goeker M."/>
        </authorList>
    </citation>
    <scope>NUCLEOTIDE SEQUENCE [LARGE SCALE GENOMIC DNA]</scope>
    <source>
        <strain evidence="1 2">DSM 102983</strain>
    </source>
</reference>
<dbReference type="Proteomes" id="UP000533637">
    <property type="component" value="Unassembled WGS sequence"/>
</dbReference>
<accession>A0ABR6KP17</accession>